<organism evidence="4">
    <name type="scientific">uncultured Eubacteriales bacterium</name>
    <dbReference type="NCBI Taxonomy" id="172733"/>
    <lineage>
        <taxon>Bacteria</taxon>
        <taxon>Bacillati</taxon>
        <taxon>Bacillota</taxon>
        <taxon>Clostridia</taxon>
        <taxon>Eubacteriales</taxon>
        <taxon>environmental samples</taxon>
    </lineage>
</organism>
<dbReference type="AlphaFoldDB" id="A0A212J1T9"/>
<evidence type="ECO:0000256" key="1">
    <source>
        <dbReference type="ARBA" id="ARBA00023002"/>
    </source>
</evidence>
<evidence type="ECO:0000256" key="2">
    <source>
        <dbReference type="ARBA" id="ARBA00023027"/>
    </source>
</evidence>
<dbReference type="EMBL" id="FLUN01000001">
    <property type="protein sequence ID" value="SBV93443.1"/>
    <property type="molecule type" value="Genomic_DNA"/>
</dbReference>
<keyword evidence="1" id="KW-0560">Oxidoreductase</keyword>
<dbReference type="SUPFAM" id="SSF51735">
    <property type="entry name" value="NAD(P)-binding Rossmann-fold domains"/>
    <property type="match status" value="1"/>
</dbReference>
<keyword evidence="2" id="KW-0520">NAD</keyword>
<sequence>MDKILNLLSLTEDERASFEAAAPGYEHIFCPADSLRSAADIEDPSLYESASIIFGCPPPKVLIGAKKLRWLQTWSAGVDSYLRSGVFPDGAALTSAVGAYGQAVSEHMFAMLLSLLKFLPQYRDLQHGEGFDDLGAVKSVRGSTILVLGTGDIGSSFAALCKSLGAAKVLGLRRDPSKNADGVDEMHPFTDLEALLPQADVVAMVLPRSPETDGLMNEARLRLMKPDAVLLNAGRGTAVDCDALARILASGHLWGAGLDVTAPEPLPAGHPLWQCPNALLTPHIAGGEHLPATRALITAIALENLRAYVAGQPLRNRMK</sequence>
<name>A0A212J1T9_9FIRM</name>
<dbReference type="InterPro" id="IPR006140">
    <property type="entry name" value="D-isomer_DH_NAD-bd"/>
</dbReference>
<dbReference type="Pfam" id="PF02826">
    <property type="entry name" value="2-Hacid_dh_C"/>
    <property type="match status" value="1"/>
</dbReference>
<dbReference type="CDD" id="cd05300">
    <property type="entry name" value="2-Hacid_dh_1"/>
    <property type="match status" value="1"/>
</dbReference>
<dbReference type="Gene3D" id="3.40.50.720">
    <property type="entry name" value="NAD(P)-binding Rossmann-like Domain"/>
    <property type="match status" value="2"/>
</dbReference>
<evidence type="ECO:0000259" key="3">
    <source>
        <dbReference type="Pfam" id="PF02826"/>
    </source>
</evidence>
<dbReference type="InterPro" id="IPR036291">
    <property type="entry name" value="NAD(P)-bd_dom_sf"/>
</dbReference>
<reference evidence="4" key="1">
    <citation type="submission" date="2016-04" db="EMBL/GenBank/DDBJ databases">
        <authorList>
            <person name="Evans L.H."/>
            <person name="Alamgir A."/>
            <person name="Owens N."/>
            <person name="Weber N.D."/>
            <person name="Virtaneva K."/>
            <person name="Barbian K."/>
            <person name="Babar A."/>
            <person name="Rosenke K."/>
        </authorList>
    </citation>
    <scope>NUCLEOTIDE SEQUENCE</scope>
    <source>
        <strain evidence="4">86</strain>
    </source>
</reference>
<protein>
    <submittedName>
        <fullName evidence="4">4-phosphoerythronate dehydrogenase</fullName>
    </submittedName>
</protein>
<dbReference type="PANTHER" id="PTHR43333:SF1">
    <property type="entry name" value="D-ISOMER SPECIFIC 2-HYDROXYACID DEHYDROGENASE NAD-BINDING DOMAIN-CONTAINING PROTEIN"/>
    <property type="match status" value="1"/>
</dbReference>
<proteinExistence type="predicted"/>
<dbReference type="GO" id="GO:0051287">
    <property type="term" value="F:NAD binding"/>
    <property type="evidence" value="ECO:0007669"/>
    <property type="project" value="InterPro"/>
</dbReference>
<dbReference type="PANTHER" id="PTHR43333">
    <property type="entry name" value="2-HACID_DH_C DOMAIN-CONTAINING PROTEIN"/>
    <property type="match status" value="1"/>
</dbReference>
<dbReference type="GO" id="GO:0016491">
    <property type="term" value="F:oxidoreductase activity"/>
    <property type="evidence" value="ECO:0007669"/>
    <property type="project" value="UniProtKB-KW"/>
</dbReference>
<dbReference type="SUPFAM" id="SSF52283">
    <property type="entry name" value="Formate/glycerate dehydrogenase catalytic domain-like"/>
    <property type="match status" value="1"/>
</dbReference>
<evidence type="ECO:0000313" key="4">
    <source>
        <dbReference type="EMBL" id="SBV93443.1"/>
    </source>
</evidence>
<feature type="domain" description="D-isomer specific 2-hydroxyacid dehydrogenase NAD-binding" evidence="3">
    <location>
        <begin position="109"/>
        <end position="285"/>
    </location>
</feature>
<gene>
    <name evidence="4" type="ORF">KL86CLO1_10380</name>
</gene>
<accession>A0A212J1T9</accession>